<dbReference type="InterPro" id="IPR036890">
    <property type="entry name" value="HATPase_C_sf"/>
</dbReference>
<evidence type="ECO:0000256" key="10">
    <source>
        <dbReference type="SAM" id="Coils"/>
    </source>
</evidence>
<evidence type="ECO:0000256" key="9">
    <source>
        <dbReference type="PROSITE-ProRule" id="PRU00169"/>
    </source>
</evidence>
<evidence type="ECO:0000256" key="2">
    <source>
        <dbReference type="ARBA" id="ARBA00012438"/>
    </source>
</evidence>
<dbReference type="Gene3D" id="3.40.50.2300">
    <property type="match status" value="1"/>
</dbReference>
<dbReference type="InterPro" id="IPR001789">
    <property type="entry name" value="Sig_transdc_resp-reg_receiver"/>
</dbReference>
<dbReference type="InterPro" id="IPR011006">
    <property type="entry name" value="CheY-like_superfamily"/>
</dbReference>
<protein>
    <recommendedName>
        <fullName evidence="3">Stage 0 sporulation protein A homolog</fullName>
        <ecNumber evidence="2">2.7.13.3</ecNumber>
    </recommendedName>
</protein>
<dbReference type="Gene3D" id="1.10.287.130">
    <property type="match status" value="1"/>
</dbReference>
<feature type="domain" description="Histidine kinase" evidence="11">
    <location>
        <begin position="171"/>
        <end position="396"/>
    </location>
</feature>
<dbReference type="InterPro" id="IPR005467">
    <property type="entry name" value="His_kinase_dom"/>
</dbReference>
<evidence type="ECO:0000256" key="1">
    <source>
        <dbReference type="ARBA" id="ARBA00000085"/>
    </source>
</evidence>
<feature type="coiled-coil region" evidence="10">
    <location>
        <begin position="137"/>
        <end position="164"/>
    </location>
</feature>
<comment type="function">
    <text evidence="8">May play the central regulatory role in sporulation. It may be an element of the effector pathway responsible for the activation of sporulation genes in response to nutritional stress. Spo0A may act in concert with spo0H (a sigma factor) to control the expression of some genes that are critical to the sporulation process.</text>
</comment>
<evidence type="ECO:0000256" key="8">
    <source>
        <dbReference type="ARBA" id="ARBA00024867"/>
    </source>
</evidence>
<evidence type="ECO:0000256" key="6">
    <source>
        <dbReference type="ARBA" id="ARBA00022777"/>
    </source>
</evidence>
<dbReference type="PANTHER" id="PTHR43047">
    <property type="entry name" value="TWO-COMPONENT HISTIDINE PROTEIN KINASE"/>
    <property type="match status" value="1"/>
</dbReference>
<accession>A0A6L5YUQ8</accession>
<dbReference type="InterPro" id="IPR003661">
    <property type="entry name" value="HisK_dim/P_dom"/>
</dbReference>
<dbReference type="Pfam" id="PF02518">
    <property type="entry name" value="HATPase_c"/>
    <property type="match status" value="1"/>
</dbReference>
<keyword evidence="10" id="KW-0175">Coiled coil</keyword>
<dbReference type="SUPFAM" id="SSF52172">
    <property type="entry name" value="CheY-like"/>
    <property type="match status" value="1"/>
</dbReference>
<name>A0A6L5YUQ8_9FIRM</name>
<proteinExistence type="predicted"/>
<organism evidence="13 14">
    <name type="scientific">Roseburia porci</name>
    <dbReference type="NCBI Taxonomy" id="2605790"/>
    <lineage>
        <taxon>Bacteria</taxon>
        <taxon>Bacillati</taxon>
        <taxon>Bacillota</taxon>
        <taxon>Clostridia</taxon>
        <taxon>Lachnospirales</taxon>
        <taxon>Lachnospiraceae</taxon>
        <taxon>Roseburia</taxon>
    </lineage>
</organism>
<feature type="modified residue" description="4-aspartylphosphate" evidence="9">
    <location>
        <position position="469"/>
    </location>
</feature>
<evidence type="ECO:0000259" key="11">
    <source>
        <dbReference type="PROSITE" id="PS50109"/>
    </source>
</evidence>
<dbReference type="InterPro" id="IPR003594">
    <property type="entry name" value="HATPase_dom"/>
</dbReference>
<dbReference type="SUPFAM" id="SSF47384">
    <property type="entry name" value="Homodimeric domain of signal transducing histidine kinase"/>
    <property type="match status" value="1"/>
</dbReference>
<dbReference type="SUPFAM" id="SSF55874">
    <property type="entry name" value="ATPase domain of HSP90 chaperone/DNA topoisomerase II/histidine kinase"/>
    <property type="match status" value="1"/>
</dbReference>
<dbReference type="PANTHER" id="PTHR43047:SF72">
    <property type="entry name" value="OSMOSENSING HISTIDINE PROTEIN KINASE SLN1"/>
    <property type="match status" value="1"/>
</dbReference>
<keyword evidence="7" id="KW-0902">Two-component regulatory system</keyword>
<keyword evidence="6" id="KW-0418">Kinase</keyword>
<evidence type="ECO:0000256" key="7">
    <source>
        <dbReference type="ARBA" id="ARBA00023012"/>
    </source>
</evidence>
<dbReference type="Gene3D" id="3.30.565.10">
    <property type="entry name" value="Histidine kinase-like ATPase, C-terminal domain"/>
    <property type="match status" value="1"/>
</dbReference>
<evidence type="ECO:0000259" key="12">
    <source>
        <dbReference type="PROSITE" id="PS50110"/>
    </source>
</evidence>
<evidence type="ECO:0000256" key="4">
    <source>
        <dbReference type="ARBA" id="ARBA00022553"/>
    </source>
</evidence>
<dbReference type="CDD" id="cd17546">
    <property type="entry name" value="REC_hyHK_CKI1_RcsC-like"/>
    <property type="match status" value="1"/>
</dbReference>
<keyword evidence="14" id="KW-1185">Reference proteome</keyword>
<dbReference type="EC" id="2.7.13.3" evidence="2"/>
<evidence type="ECO:0000313" key="13">
    <source>
        <dbReference type="EMBL" id="MST75672.1"/>
    </source>
</evidence>
<dbReference type="Pfam" id="PF00072">
    <property type="entry name" value="Response_reg"/>
    <property type="match status" value="1"/>
</dbReference>
<dbReference type="AlphaFoldDB" id="A0A6L5YUQ8"/>
<dbReference type="Pfam" id="PF00512">
    <property type="entry name" value="HisKA"/>
    <property type="match status" value="1"/>
</dbReference>
<dbReference type="InterPro" id="IPR004358">
    <property type="entry name" value="Sig_transdc_His_kin-like_C"/>
</dbReference>
<evidence type="ECO:0000256" key="5">
    <source>
        <dbReference type="ARBA" id="ARBA00022679"/>
    </source>
</evidence>
<sequence length="544" mass="61456">MKSDYNHAEKERQLFNALCINYSSAYLCDLMNDSLEPIKQTKDSHFAVAREHMDNKDSYSEWIQYSYDHIVIRESAPDYLEVFDADHLMQHLKTEKSVSYRHKTRKNNAGEEYFEATVVRLFMDDSSFKVIVGYRPIDNLIVEEKKHQQQLEEALKKAEVANSAKEEFLCRMSHDIRTPLNGIMGLIRIDEAHADDSELIMENHAKMEVATNHLLSLINDVLQMSKLEDGSVELAHEPICLGDMTKEIVAIVVDRAKEAGIAWNYDKEKINIPYPYVYGSPLHLRQIFLNIYGNCIKYNRPDGKITTTVDAWKQQDGMCIYQWTITDTGIGMSQEFLKHVFEPFAQERAGARSKYQGTGLGMAIVKKLLDKMNGTISVTSEEGAGSSFVITIPFEIASQEDMAIPPVSQDNDIQGIRLLVAEDNELNAEIAKTILEEEGAEITIVGDGLQAVEQFKNSPADTYDAILMDVMMPVMDGITAAKEIRAINRSDAKRIPIIAMTANAFKEDAQKCFEAGMNAHLAKPLNVKMLKQTIEELTGKYIQT</sequence>
<dbReference type="EMBL" id="VUNI01000023">
    <property type="protein sequence ID" value="MST75672.1"/>
    <property type="molecule type" value="Genomic_DNA"/>
</dbReference>
<evidence type="ECO:0000256" key="3">
    <source>
        <dbReference type="ARBA" id="ARBA00018672"/>
    </source>
</evidence>
<gene>
    <name evidence="13" type="ORF">FYJ75_11730</name>
</gene>
<evidence type="ECO:0000313" key="14">
    <source>
        <dbReference type="Proteomes" id="UP000474024"/>
    </source>
</evidence>
<reference evidence="13 14" key="1">
    <citation type="submission" date="2019-08" db="EMBL/GenBank/DDBJ databases">
        <title>In-depth cultivation of the pig gut microbiome towards novel bacterial diversity and tailored functional studies.</title>
        <authorList>
            <person name="Wylensek D."/>
            <person name="Hitch T.C.A."/>
            <person name="Clavel T."/>
        </authorList>
    </citation>
    <scope>NUCLEOTIDE SEQUENCE [LARGE SCALE GENOMIC DNA]</scope>
    <source>
        <strain evidence="13 14">MUC/MUC-530-WT-4D</strain>
    </source>
</reference>
<comment type="caution">
    <text evidence="13">The sequence shown here is derived from an EMBL/GenBank/DDBJ whole genome shotgun (WGS) entry which is preliminary data.</text>
</comment>
<dbReference type="PROSITE" id="PS50109">
    <property type="entry name" value="HIS_KIN"/>
    <property type="match status" value="1"/>
</dbReference>
<feature type="domain" description="Response regulatory" evidence="12">
    <location>
        <begin position="417"/>
        <end position="538"/>
    </location>
</feature>
<dbReference type="SMART" id="SM00388">
    <property type="entry name" value="HisKA"/>
    <property type="match status" value="1"/>
</dbReference>
<keyword evidence="4 9" id="KW-0597">Phosphoprotein</keyword>
<dbReference type="SMART" id="SM00448">
    <property type="entry name" value="REC"/>
    <property type="match status" value="1"/>
</dbReference>
<dbReference type="InterPro" id="IPR036097">
    <property type="entry name" value="HisK_dim/P_sf"/>
</dbReference>
<dbReference type="GO" id="GO:0000155">
    <property type="term" value="F:phosphorelay sensor kinase activity"/>
    <property type="evidence" value="ECO:0007669"/>
    <property type="project" value="InterPro"/>
</dbReference>
<dbReference type="Proteomes" id="UP000474024">
    <property type="component" value="Unassembled WGS sequence"/>
</dbReference>
<dbReference type="GO" id="GO:0009927">
    <property type="term" value="F:histidine phosphotransfer kinase activity"/>
    <property type="evidence" value="ECO:0007669"/>
    <property type="project" value="TreeGrafter"/>
</dbReference>
<dbReference type="PRINTS" id="PR00344">
    <property type="entry name" value="BCTRLSENSOR"/>
</dbReference>
<dbReference type="PROSITE" id="PS50110">
    <property type="entry name" value="RESPONSE_REGULATORY"/>
    <property type="match status" value="1"/>
</dbReference>
<comment type="catalytic activity">
    <reaction evidence="1">
        <text>ATP + protein L-histidine = ADP + protein N-phospho-L-histidine.</text>
        <dbReference type="EC" id="2.7.13.3"/>
    </reaction>
</comment>
<keyword evidence="5" id="KW-0808">Transferase</keyword>
<dbReference type="GO" id="GO:0005886">
    <property type="term" value="C:plasma membrane"/>
    <property type="evidence" value="ECO:0007669"/>
    <property type="project" value="TreeGrafter"/>
</dbReference>
<dbReference type="SMART" id="SM00387">
    <property type="entry name" value="HATPase_c"/>
    <property type="match status" value="1"/>
</dbReference>
<dbReference type="CDD" id="cd00082">
    <property type="entry name" value="HisKA"/>
    <property type="match status" value="1"/>
</dbReference>